<reference evidence="2 3" key="1">
    <citation type="submission" date="2019-06" db="EMBL/GenBank/DDBJ databases">
        <title>Sequencing the genomes of 1000 actinobacteria strains.</title>
        <authorList>
            <person name="Klenk H.-P."/>
        </authorList>
    </citation>
    <scope>NUCLEOTIDE SEQUENCE [LARGE SCALE GENOMIC DNA]</scope>
    <source>
        <strain evidence="2 3">DSM 102200</strain>
    </source>
</reference>
<organism evidence="2 3">
    <name type="scientific">Actinoallomurus bryophytorum</name>
    <dbReference type="NCBI Taxonomy" id="1490222"/>
    <lineage>
        <taxon>Bacteria</taxon>
        <taxon>Bacillati</taxon>
        <taxon>Actinomycetota</taxon>
        <taxon>Actinomycetes</taxon>
        <taxon>Streptosporangiales</taxon>
        <taxon>Thermomonosporaceae</taxon>
        <taxon>Actinoallomurus</taxon>
    </lineage>
</organism>
<gene>
    <name evidence="2" type="ORF">FB559_6486</name>
</gene>
<comment type="caution">
    <text evidence="2">The sequence shown here is derived from an EMBL/GenBank/DDBJ whole genome shotgun (WGS) entry which is preliminary data.</text>
</comment>
<dbReference type="GO" id="GO:0019290">
    <property type="term" value="P:siderophore biosynthetic process"/>
    <property type="evidence" value="ECO:0007669"/>
    <property type="project" value="TreeGrafter"/>
</dbReference>
<dbReference type="OrthoDB" id="7584480at2"/>
<feature type="domain" description="MbtH-like" evidence="1">
    <location>
        <begin position="2"/>
        <end position="52"/>
    </location>
</feature>
<dbReference type="Gene3D" id="3.90.820.10">
    <property type="entry name" value="Structural Genomics, Unknown Function 30-nov-00 1gh9 Mol_id"/>
    <property type="match status" value="1"/>
</dbReference>
<dbReference type="InterPro" id="IPR037407">
    <property type="entry name" value="MLP_fam"/>
</dbReference>
<name>A0A543CUH4_9ACTN</name>
<dbReference type="PANTHER" id="PTHR38444:SF1">
    <property type="entry name" value="ENTEROBACTIN BIOSYNTHESIS PROTEIN YBDZ"/>
    <property type="match status" value="1"/>
</dbReference>
<dbReference type="RefSeq" id="WP_141960550.1">
    <property type="nucleotide sequence ID" value="NZ_VFOZ01000001.1"/>
</dbReference>
<protein>
    <submittedName>
        <fullName evidence="2">MbtH protein</fullName>
    </submittedName>
</protein>
<dbReference type="PANTHER" id="PTHR38444">
    <property type="entry name" value="ENTEROBACTIN BIOSYNTHESIS PROTEIN YBDZ"/>
    <property type="match status" value="1"/>
</dbReference>
<dbReference type="EMBL" id="VFOZ01000001">
    <property type="protein sequence ID" value="TQM00764.1"/>
    <property type="molecule type" value="Genomic_DNA"/>
</dbReference>
<dbReference type="SUPFAM" id="SSF160582">
    <property type="entry name" value="MbtH-like"/>
    <property type="match status" value="1"/>
</dbReference>
<dbReference type="Pfam" id="PF03621">
    <property type="entry name" value="MbtH"/>
    <property type="match status" value="1"/>
</dbReference>
<dbReference type="SMART" id="SM00923">
    <property type="entry name" value="MbtH"/>
    <property type="match status" value="1"/>
</dbReference>
<dbReference type="Proteomes" id="UP000316096">
    <property type="component" value="Unassembled WGS sequence"/>
</dbReference>
<dbReference type="InterPro" id="IPR005153">
    <property type="entry name" value="MbtH-like_dom"/>
</dbReference>
<evidence type="ECO:0000313" key="2">
    <source>
        <dbReference type="EMBL" id="TQM00764.1"/>
    </source>
</evidence>
<keyword evidence="3" id="KW-1185">Reference proteome</keyword>
<evidence type="ECO:0000313" key="3">
    <source>
        <dbReference type="Proteomes" id="UP000316096"/>
    </source>
</evidence>
<accession>A0A543CUH4</accession>
<sequence length="70" mass="8115">MNPFEDESSTYRVLVNDERQYSLWPASIKVPAGWSVVVDGATRKVCLDYIDQHWIDMRPQSLREAMERGA</sequence>
<dbReference type="InterPro" id="IPR038020">
    <property type="entry name" value="MbtH-like_sf"/>
</dbReference>
<proteinExistence type="predicted"/>
<dbReference type="AlphaFoldDB" id="A0A543CUH4"/>
<evidence type="ECO:0000259" key="1">
    <source>
        <dbReference type="SMART" id="SM00923"/>
    </source>
</evidence>
<dbReference type="GO" id="GO:0005829">
    <property type="term" value="C:cytosol"/>
    <property type="evidence" value="ECO:0007669"/>
    <property type="project" value="TreeGrafter"/>
</dbReference>